<sequence length="99" mass="10867">MKIEEKRVTFPKTLSVKYAGKIVEETATHLTLEGEDEDSYLKIFTPFRGVAKLLLFENDKWVDAENSSAVSNFDFSSLGLGDLSTLSAGDEADSSGTKK</sequence>
<feature type="region of interest" description="Disordered" evidence="1">
    <location>
        <begin position="76"/>
        <end position="99"/>
    </location>
</feature>
<organism evidence="2">
    <name type="scientific">marine metagenome</name>
    <dbReference type="NCBI Taxonomy" id="408172"/>
    <lineage>
        <taxon>unclassified sequences</taxon>
        <taxon>metagenomes</taxon>
        <taxon>ecological metagenomes</taxon>
    </lineage>
</organism>
<reference evidence="2" key="1">
    <citation type="submission" date="2018-05" db="EMBL/GenBank/DDBJ databases">
        <authorList>
            <person name="Lanie J.A."/>
            <person name="Ng W.-L."/>
            <person name="Kazmierczak K.M."/>
            <person name="Andrzejewski T.M."/>
            <person name="Davidsen T.M."/>
            <person name="Wayne K.J."/>
            <person name="Tettelin H."/>
            <person name="Glass J.I."/>
            <person name="Rusch D."/>
            <person name="Podicherti R."/>
            <person name="Tsui H.-C.T."/>
            <person name="Winkler M.E."/>
        </authorList>
    </citation>
    <scope>NUCLEOTIDE SEQUENCE</scope>
</reference>
<accession>A0A381RUV5</accession>
<protein>
    <submittedName>
        <fullName evidence="2">Uncharacterized protein</fullName>
    </submittedName>
</protein>
<dbReference type="EMBL" id="UINC01002344">
    <property type="protein sequence ID" value="SUZ95665.1"/>
    <property type="molecule type" value="Genomic_DNA"/>
</dbReference>
<evidence type="ECO:0000256" key="1">
    <source>
        <dbReference type="SAM" id="MobiDB-lite"/>
    </source>
</evidence>
<proteinExistence type="predicted"/>
<name>A0A381RUV5_9ZZZZ</name>
<gene>
    <name evidence="2" type="ORF">METZ01_LOCUS48519</name>
</gene>
<dbReference type="AlphaFoldDB" id="A0A381RUV5"/>
<evidence type="ECO:0000313" key="2">
    <source>
        <dbReference type="EMBL" id="SUZ95665.1"/>
    </source>
</evidence>
<feature type="compositionally biased region" description="Low complexity" evidence="1">
    <location>
        <begin position="76"/>
        <end position="87"/>
    </location>
</feature>